<name>A0ABP1R3U9_9HEXA</name>
<organism evidence="2 3">
    <name type="scientific">Orchesella dallaii</name>
    <dbReference type="NCBI Taxonomy" id="48710"/>
    <lineage>
        <taxon>Eukaryota</taxon>
        <taxon>Metazoa</taxon>
        <taxon>Ecdysozoa</taxon>
        <taxon>Arthropoda</taxon>
        <taxon>Hexapoda</taxon>
        <taxon>Collembola</taxon>
        <taxon>Entomobryomorpha</taxon>
        <taxon>Entomobryoidea</taxon>
        <taxon>Orchesellidae</taxon>
        <taxon>Orchesellinae</taxon>
        <taxon>Orchesella</taxon>
    </lineage>
</organism>
<feature type="region of interest" description="Disordered" evidence="1">
    <location>
        <begin position="237"/>
        <end position="275"/>
    </location>
</feature>
<reference evidence="2 3" key="1">
    <citation type="submission" date="2024-08" db="EMBL/GenBank/DDBJ databases">
        <authorList>
            <person name="Cucini C."/>
            <person name="Frati F."/>
        </authorList>
    </citation>
    <scope>NUCLEOTIDE SEQUENCE [LARGE SCALE GENOMIC DNA]</scope>
</reference>
<keyword evidence="3" id="KW-1185">Reference proteome</keyword>
<dbReference type="Proteomes" id="UP001642540">
    <property type="component" value="Unassembled WGS sequence"/>
</dbReference>
<evidence type="ECO:0000313" key="2">
    <source>
        <dbReference type="EMBL" id="CAL8119017.1"/>
    </source>
</evidence>
<feature type="region of interest" description="Disordered" evidence="1">
    <location>
        <begin position="129"/>
        <end position="168"/>
    </location>
</feature>
<gene>
    <name evidence="2" type="ORF">ODALV1_LOCUS18359</name>
</gene>
<protein>
    <submittedName>
        <fullName evidence="2">Uncharacterized protein</fullName>
    </submittedName>
</protein>
<accession>A0ABP1R3U9</accession>
<sequence length="1113" mass="125083">MSGDKLFDISDPTRELNPKLHFDSSEDDILNRNYLVRFSKEEGMGDTPELITEEQPPTEILELTSDPDLIYNNNANDRGAEGERTGDEPETTSTQSPQTILDTAIHVLTCDEKDNKDTTTNIKLSEVVDNSQESNTSFLPPLTKSETSADVNISQTSVGTSTSPANEPEISSVINQEEIPDMLKVLPKVSNTPLETINRSYTWKIDERTRSGRRNIEEGALNGKSYTVIKHETKVVPPAVDAPEAEDRKVDASSLTNSLLQPTATTASHFSQSAEESKFSGARSTYFPDNHNEDDVDGGSVCEKGDLAALGKNELSQSSSFKYVLTPEKDRQRKTSQQRSSKSPRLVEVHERKTPVSIKSVNGKPPSPYLCKIFPVVENEKGKKNKESLNLKNTEKPNKFLVSREQNQLLDNNITDFLTQQQLAVLLQTIMNQFKETQAAEEELCAAAMLAHKPKETYMSWLLKGGGEFDPRKNKLRETIATQAISEKVSVHEKGQMTSENDDDNVEDALDENPLIVPQSQDRRINIVSRGVDFRSLVSSMYKSFKVIQAAIHISDYCFFRNEPEVSMKEVVSEPSFQNLMESSNEIEILRNLVTLLSTCKGSVEGYLNSIQQADLAVKEDSCLSKISSGISAKDVQLIWNKSDNALLTTGEIEDLDVASRKESHVVLACPSNSQKAEELTKVSTCGISQTHNRLLPQAHTFIEEQTNVTLSTYFNRSRTLVQSVMCNGFRFQTNLTTSNPHGPIHGIIKSKMEYLGRPTPISLDILLNTIHRCANYIDTRIACSVVWSRQSKLHLLKYIETYLEKSYKPTTELKRWKLWHMERKLKKANVFASIIRNFSQELTDSLTKIHFVILKSLTLLNKLREPELPGFVTDFLLLDEVNLNCSDAEQTATSQDDEPKREVATTTDSSTSMSINVPASVIQFQTLATQQLYKKLVLGAAANPEQRVSVEALIQILALASKSIESVSQLGEQYIPRLGLSKKARRVMRFTNSTSAQLGLSKDVQLGSLVATYLAAIDKLAVFEEFICEQKTDIRAKIHKLCMKITRNLYELRGILCIQHTWSNNLAKNTFMRIKEVNEIRRLRKLKRNEKHINEKIEFLRGSDRSLREAVL</sequence>
<dbReference type="EMBL" id="CAXLJM020000057">
    <property type="protein sequence ID" value="CAL8119017.1"/>
    <property type="molecule type" value="Genomic_DNA"/>
</dbReference>
<feature type="region of interest" description="Disordered" evidence="1">
    <location>
        <begin position="1"/>
        <end position="20"/>
    </location>
</feature>
<feature type="region of interest" description="Disordered" evidence="1">
    <location>
        <begin position="321"/>
        <end position="352"/>
    </location>
</feature>
<feature type="region of interest" description="Disordered" evidence="1">
    <location>
        <begin position="889"/>
        <end position="912"/>
    </location>
</feature>
<feature type="compositionally biased region" description="Polar residues" evidence="1">
    <location>
        <begin position="129"/>
        <end position="165"/>
    </location>
</feature>
<proteinExistence type="predicted"/>
<comment type="caution">
    <text evidence="2">The sequence shown here is derived from an EMBL/GenBank/DDBJ whole genome shotgun (WGS) entry which is preliminary data.</text>
</comment>
<feature type="region of interest" description="Disordered" evidence="1">
    <location>
        <begin position="281"/>
        <end position="300"/>
    </location>
</feature>
<evidence type="ECO:0000256" key="1">
    <source>
        <dbReference type="SAM" id="MobiDB-lite"/>
    </source>
</evidence>
<feature type="compositionally biased region" description="Polar residues" evidence="1">
    <location>
        <begin position="253"/>
        <end position="274"/>
    </location>
</feature>
<feature type="compositionally biased region" description="Basic and acidic residues" evidence="1">
    <location>
        <begin position="78"/>
        <end position="87"/>
    </location>
</feature>
<evidence type="ECO:0000313" key="3">
    <source>
        <dbReference type="Proteomes" id="UP001642540"/>
    </source>
</evidence>
<feature type="region of interest" description="Disordered" evidence="1">
    <location>
        <begin position="63"/>
        <end position="97"/>
    </location>
</feature>